<dbReference type="AlphaFoldDB" id="A0A7X5Y9W8"/>
<evidence type="ECO:0000259" key="1">
    <source>
        <dbReference type="Pfam" id="PF08291"/>
    </source>
</evidence>
<dbReference type="RefSeq" id="WP_209022850.1">
    <property type="nucleotide sequence ID" value="NZ_JAATJC010000001.1"/>
</dbReference>
<dbReference type="InterPro" id="IPR009045">
    <property type="entry name" value="Zn_M74/Hedgehog-like"/>
</dbReference>
<dbReference type="Pfam" id="PF08291">
    <property type="entry name" value="Peptidase_M15_3"/>
    <property type="match status" value="1"/>
</dbReference>
<keyword evidence="3" id="KW-1185">Reference proteome</keyword>
<organism evidence="2 3">
    <name type="scientific">Sphingomonas kaistensis</name>
    <dbReference type="NCBI Taxonomy" id="298708"/>
    <lineage>
        <taxon>Bacteria</taxon>
        <taxon>Pseudomonadati</taxon>
        <taxon>Pseudomonadota</taxon>
        <taxon>Alphaproteobacteria</taxon>
        <taxon>Sphingomonadales</taxon>
        <taxon>Sphingomonadaceae</taxon>
        <taxon>Sphingomonas</taxon>
    </lineage>
</organism>
<protein>
    <recommendedName>
        <fullName evidence="1">Peptidase M15A C-terminal domain-containing protein</fullName>
    </recommendedName>
</protein>
<dbReference type="Proteomes" id="UP000558192">
    <property type="component" value="Unassembled WGS sequence"/>
</dbReference>
<evidence type="ECO:0000313" key="3">
    <source>
        <dbReference type="Proteomes" id="UP000558192"/>
    </source>
</evidence>
<name>A0A7X5Y9W8_9SPHN</name>
<dbReference type="Gene3D" id="3.30.1380.10">
    <property type="match status" value="1"/>
</dbReference>
<sequence>MTAGALLLLVMAGSVTSPGTDFGVRVVDGRTVQSAPLIAARRQLPSSNRFSLAAAASVARGFGRVTSTIRSPERNRRVGGVPNSWHLLGRAIDVARSPSVSHAALAAELRRRGYHLIESLDEGDHSHFAFSDGAIAPRQRSSADQMAEVSREADYFRFVTMPVTRGDKQGAALR</sequence>
<comment type="caution">
    <text evidence="2">The sequence shown here is derived from an EMBL/GenBank/DDBJ whole genome shotgun (WGS) entry which is preliminary data.</text>
</comment>
<evidence type="ECO:0000313" key="2">
    <source>
        <dbReference type="EMBL" id="NJC06625.1"/>
    </source>
</evidence>
<dbReference type="EMBL" id="JAATJC010000001">
    <property type="protein sequence ID" value="NJC06625.1"/>
    <property type="molecule type" value="Genomic_DNA"/>
</dbReference>
<dbReference type="InterPro" id="IPR013230">
    <property type="entry name" value="Peptidase_M15A_C"/>
</dbReference>
<accession>A0A7X5Y9W8</accession>
<reference evidence="2 3" key="1">
    <citation type="submission" date="2020-03" db="EMBL/GenBank/DDBJ databases">
        <title>Genomic Encyclopedia of Type Strains, Phase IV (KMG-IV): sequencing the most valuable type-strain genomes for metagenomic binning, comparative biology and taxonomic classification.</title>
        <authorList>
            <person name="Goeker M."/>
        </authorList>
    </citation>
    <scope>NUCLEOTIDE SEQUENCE [LARGE SCALE GENOMIC DNA]</scope>
    <source>
        <strain evidence="2 3">DSM 16846</strain>
    </source>
</reference>
<feature type="domain" description="Peptidase M15A C-terminal" evidence="1">
    <location>
        <begin position="65"/>
        <end position="116"/>
    </location>
</feature>
<gene>
    <name evidence="2" type="ORF">GGQ97_002418</name>
</gene>
<proteinExistence type="predicted"/>
<dbReference type="SUPFAM" id="SSF55166">
    <property type="entry name" value="Hedgehog/DD-peptidase"/>
    <property type="match status" value="1"/>
</dbReference>